<dbReference type="RefSeq" id="WP_082125922.1">
    <property type="nucleotide sequence ID" value="NZ_JACHEK010000002.1"/>
</dbReference>
<comment type="caution">
    <text evidence="3">The sequence shown here is derived from an EMBL/GenBank/DDBJ whole genome shotgun (WGS) entry which is preliminary data.</text>
</comment>
<sequence>MKRLLFTYRPWLLMTVVLAGSLSLSAQSVLPPDIASRPASDFLDLQQGVTESELVTRALASNPTLLAQRQQIAMAKGDVVQANLRKNPSLTLGGLKEVNGGDNSFNVGGMLPLELYGRRARRTEVAQSKEDATQQSVADQERLLTGEVRTRFGEALASIRNLMFVEQLLQVNQDFLKLMEDRVREGATPPLDADETRVEVNRIETLRIDYQAKTEIALLALKEAVGIDPEESIRLKGALELAPLTYDQKLLLQLAMDHRPDLAFQRANEALANAELRLDKTTAKPDASIFGGYQRPDSGFSQQGFDAAGNLTPIRQTFNYATFGLNIDLPLFNRNQGAVVSDTAAIQAARSQVAAVNLSLRHEVSQNLVRLNGAQTRVMVYRSGVRDQANHNLDVVRQTYSYGRTTLLDVIAEQRRYIDIETGYTDILLDAYAARIALEQAVGTNLP</sequence>
<dbReference type="AlphaFoldDB" id="A0A841JTF5"/>
<keyword evidence="4" id="KW-1185">Reference proteome</keyword>
<accession>A0A841JTF5</accession>
<feature type="chain" id="PRO_5032959040" evidence="2">
    <location>
        <begin position="20"/>
        <end position="447"/>
    </location>
</feature>
<dbReference type="PANTHER" id="PTHR30203:SF24">
    <property type="entry name" value="BLR4935 PROTEIN"/>
    <property type="match status" value="1"/>
</dbReference>
<dbReference type="Proteomes" id="UP000538666">
    <property type="component" value="Unassembled WGS sequence"/>
</dbReference>
<organism evidence="3 4">
    <name type="scientific">Silvibacterium bohemicum</name>
    <dbReference type="NCBI Taxonomy" id="1577686"/>
    <lineage>
        <taxon>Bacteria</taxon>
        <taxon>Pseudomonadati</taxon>
        <taxon>Acidobacteriota</taxon>
        <taxon>Terriglobia</taxon>
        <taxon>Terriglobales</taxon>
        <taxon>Acidobacteriaceae</taxon>
        <taxon>Silvibacterium</taxon>
    </lineage>
</organism>
<dbReference type="PANTHER" id="PTHR30203">
    <property type="entry name" value="OUTER MEMBRANE CATION EFFLUX PROTEIN"/>
    <property type="match status" value="1"/>
</dbReference>
<evidence type="ECO:0000313" key="4">
    <source>
        <dbReference type="Proteomes" id="UP000538666"/>
    </source>
</evidence>
<dbReference type="EMBL" id="JACHEK010000002">
    <property type="protein sequence ID" value="MBB6143019.1"/>
    <property type="molecule type" value="Genomic_DNA"/>
</dbReference>
<dbReference type="GO" id="GO:0015562">
    <property type="term" value="F:efflux transmembrane transporter activity"/>
    <property type="evidence" value="ECO:0007669"/>
    <property type="project" value="InterPro"/>
</dbReference>
<dbReference type="InterPro" id="IPR003423">
    <property type="entry name" value="OMP_efflux"/>
</dbReference>
<dbReference type="OrthoDB" id="104493at2"/>
<gene>
    <name evidence="3" type="ORF">HNQ77_000963</name>
</gene>
<dbReference type="Gene3D" id="1.20.1600.10">
    <property type="entry name" value="Outer membrane efflux proteins (OEP)"/>
    <property type="match status" value="1"/>
</dbReference>
<evidence type="ECO:0000256" key="2">
    <source>
        <dbReference type="SAM" id="SignalP"/>
    </source>
</evidence>
<proteinExistence type="inferred from homology"/>
<reference evidence="3 4" key="1">
    <citation type="submission" date="2020-08" db="EMBL/GenBank/DDBJ databases">
        <title>Genomic Encyclopedia of Type Strains, Phase IV (KMG-IV): sequencing the most valuable type-strain genomes for metagenomic binning, comparative biology and taxonomic classification.</title>
        <authorList>
            <person name="Goeker M."/>
        </authorList>
    </citation>
    <scope>NUCLEOTIDE SEQUENCE [LARGE SCALE GENOMIC DNA]</scope>
    <source>
        <strain evidence="3 4">DSM 103733</strain>
    </source>
</reference>
<dbReference type="InterPro" id="IPR010131">
    <property type="entry name" value="MdtP/NodT-like"/>
</dbReference>
<comment type="similarity">
    <text evidence="1">Belongs to the outer membrane factor (OMF) (TC 1.B.17) family.</text>
</comment>
<protein>
    <submittedName>
        <fullName evidence="3">Cobalt-zinc-cadmium efflux system outer membrane protein</fullName>
    </submittedName>
</protein>
<dbReference type="Pfam" id="PF02321">
    <property type="entry name" value="OEP"/>
    <property type="match status" value="2"/>
</dbReference>
<evidence type="ECO:0000256" key="1">
    <source>
        <dbReference type="ARBA" id="ARBA00007613"/>
    </source>
</evidence>
<name>A0A841JTF5_9BACT</name>
<keyword evidence="2" id="KW-0732">Signal</keyword>
<evidence type="ECO:0000313" key="3">
    <source>
        <dbReference type="EMBL" id="MBB6143019.1"/>
    </source>
</evidence>
<feature type="signal peptide" evidence="2">
    <location>
        <begin position="1"/>
        <end position="19"/>
    </location>
</feature>
<dbReference type="SUPFAM" id="SSF56954">
    <property type="entry name" value="Outer membrane efflux proteins (OEP)"/>
    <property type="match status" value="1"/>
</dbReference>